<dbReference type="AlphaFoldDB" id="A0A367RDY9"/>
<comment type="caution">
    <text evidence="1">The sequence shown here is derived from an EMBL/GenBank/DDBJ whole genome shotgun (WGS) entry which is preliminary data.</text>
</comment>
<evidence type="ECO:0000313" key="2">
    <source>
        <dbReference type="Proteomes" id="UP000252107"/>
    </source>
</evidence>
<organism evidence="1 2">
    <name type="scientific">Nostoc minutum NIES-26</name>
    <dbReference type="NCBI Taxonomy" id="1844469"/>
    <lineage>
        <taxon>Bacteria</taxon>
        <taxon>Bacillati</taxon>
        <taxon>Cyanobacteriota</taxon>
        <taxon>Cyanophyceae</taxon>
        <taxon>Nostocales</taxon>
        <taxon>Nostocaceae</taxon>
        <taxon>Nostoc</taxon>
    </lineage>
</organism>
<evidence type="ECO:0000313" key="1">
    <source>
        <dbReference type="EMBL" id="RCJ33903.1"/>
    </source>
</evidence>
<keyword evidence="2" id="KW-1185">Reference proteome</keyword>
<name>A0A367RDY9_9NOSO</name>
<dbReference type="Proteomes" id="UP000252107">
    <property type="component" value="Unassembled WGS sequence"/>
</dbReference>
<protein>
    <submittedName>
        <fullName evidence="1">Uncharacterized protein</fullName>
    </submittedName>
</protein>
<sequence length="65" mass="7139">MCHPDIQMLINAAVLILNEIAKHPDYKALDYQSDVTITDALAALSYLQCELDSKQESSVVSKSSV</sequence>
<reference evidence="1" key="1">
    <citation type="submission" date="2016-04" db="EMBL/GenBank/DDBJ databases">
        <authorList>
            <person name="Tabuchi Yagui T.R."/>
        </authorList>
    </citation>
    <scope>NUCLEOTIDE SEQUENCE [LARGE SCALE GENOMIC DNA]</scope>
    <source>
        <strain evidence="1">NIES-26</strain>
    </source>
</reference>
<dbReference type="EMBL" id="LXQD01000176">
    <property type="protein sequence ID" value="RCJ33903.1"/>
    <property type="molecule type" value="Genomic_DNA"/>
</dbReference>
<accession>A0A367RDY9</accession>
<gene>
    <name evidence="1" type="ORF">A6770_40950</name>
</gene>
<proteinExistence type="predicted"/>